<dbReference type="AlphaFoldDB" id="A0A133UAQ3"/>
<dbReference type="Pfam" id="PF01850">
    <property type="entry name" value="PIN"/>
    <property type="match status" value="1"/>
</dbReference>
<sequence length="133" mass="14891">MPVFDTEPLLIFYLDEEGADVVEKELKKVKAGKNRGLLNVVNMTEFYYVIYRRDPSAAEREVKDLKSWGVETVPIGDDEIWREAGRIKGEHAVPLGDAFSSATANVKGEKLLVGEDEDFKGIDVKLIRCATSE</sequence>
<proteinExistence type="predicted"/>
<dbReference type="SUPFAM" id="SSF88723">
    <property type="entry name" value="PIN domain-like"/>
    <property type="match status" value="1"/>
</dbReference>
<dbReference type="Gene3D" id="3.40.50.1010">
    <property type="entry name" value="5'-nuclease"/>
    <property type="match status" value="1"/>
</dbReference>
<dbReference type="InterPro" id="IPR002716">
    <property type="entry name" value="PIN_dom"/>
</dbReference>
<organism evidence="2 3">
    <name type="scientific">candidate division MSBL1 archaeon SCGC-AAA259A05</name>
    <dbReference type="NCBI Taxonomy" id="1698259"/>
    <lineage>
        <taxon>Archaea</taxon>
        <taxon>Methanobacteriati</taxon>
        <taxon>Methanobacteriota</taxon>
        <taxon>candidate division MSBL1</taxon>
    </lineage>
</organism>
<evidence type="ECO:0000313" key="3">
    <source>
        <dbReference type="Proteomes" id="UP000070163"/>
    </source>
</evidence>
<dbReference type="InterPro" id="IPR029060">
    <property type="entry name" value="PIN-like_dom_sf"/>
</dbReference>
<accession>A0A133UAQ3</accession>
<feature type="domain" description="PIN" evidence="1">
    <location>
        <begin position="3"/>
        <end position="123"/>
    </location>
</feature>
<protein>
    <recommendedName>
        <fullName evidence="1">PIN domain-containing protein</fullName>
    </recommendedName>
</protein>
<gene>
    <name evidence="2" type="ORF">AKJ57_01790</name>
</gene>
<dbReference type="EMBL" id="LHXJ01000014">
    <property type="protein sequence ID" value="KXA91277.1"/>
    <property type="molecule type" value="Genomic_DNA"/>
</dbReference>
<evidence type="ECO:0000259" key="1">
    <source>
        <dbReference type="Pfam" id="PF01850"/>
    </source>
</evidence>
<evidence type="ECO:0000313" key="2">
    <source>
        <dbReference type="EMBL" id="KXA91277.1"/>
    </source>
</evidence>
<name>A0A133UAQ3_9EURY</name>
<comment type="caution">
    <text evidence="2">The sequence shown here is derived from an EMBL/GenBank/DDBJ whole genome shotgun (WGS) entry which is preliminary data.</text>
</comment>
<dbReference type="Proteomes" id="UP000070163">
    <property type="component" value="Unassembled WGS sequence"/>
</dbReference>
<reference evidence="2 3" key="1">
    <citation type="journal article" date="2016" name="Sci. Rep.">
        <title>Metabolic traits of an uncultured archaeal lineage -MSBL1- from brine pools of the Red Sea.</title>
        <authorList>
            <person name="Mwirichia R."/>
            <person name="Alam I."/>
            <person name="Rashid M."/>
            <person name="Vinu M."/>
            <person name="Ba-Alawi W."/>
            <person name="Anthony Kamau A."/>
            <person name="Kamanda Ngugi D."/>
            <person name="Goker M."/>
            <person name="Klenk H.P."/>
            <person name="Bajic V."/>
            <person name="Stingl U."/>
        </authorList>
    </citation>
    <scope>NUCLEOTIDE SEQUENCE [LARGE SCALE GENOMIC DNA]</scope>
    <source>
        <strain evidence="2">SCGC-AAA259A05</strain>
    </source>
</reference>
<keyword evidence="3" id="KW-1185">Reference proteome</keyword>